<organism evidence="1 2">
    <name type="scientific">Papaver atlanticum</name>
    <dbReference type="NCBI Taxonomy" id="357466"/>
    <lineage>
        <taxon>Eukaryota</taxon>
        <taxon>Viridiplantae</taxon>
        <taxon>Streptophyta</taxon>
        <taxon>Embryophyta</taxon>
        <taxon>Tracheophyta</taxon>
        <taxon>Spermatophyta</taxon>
        <taxon>Magnoliopsida</taxon>
        <taxon>Ranunculales</taxon>
        <taxon>Papaveraceae</taxon>
        <taxon>Papaveroideae</taxon>
        <taxon>Papaver</taxon>
    </lineage>
</organism>
<dbReference type="PANTHER" id="PTHR47484">
    <property type="entry name" value="COMPLEX 1 PROTEIN CONTAINING PROTEIN, EXPRESSED"/>
    <property type="match status" value="1"/>
</dbReference>
<accession>A0AAD4SP34</accession>
<dbReference type="CDD" id="cd20267">
    <property type="entry name" value="Complex1_LYR_LYRM7"/>
    <property type="match status" value="1"/>
</dbReference>
<gene>
    <name evidence="1" type="ORF">MKW98_010849</name>
</gene>
<dbReference type="AlphaFoldDB" id="A0AAD4SP34"/>
<protein>
    <submittedName>
        <fullName evidence="1">Uncharacterized protein</fullName>
    </submittedName>
</protein>
<sequence>MKRETLSLYGDIIRATRFFACVDKKGVLWRDCSKKNARREFEESHFEKDPEIITKLLIGGRDAFESSLEKLAGKQRQEVLK</sequence>
<comment type="caution">
    <text evidence="1">The sequence shown here is derived from an EMBL/GenBank/DDBJ whole genome shotgun (WGS) entry which is preliminary data.</text>
</comment>
<keyword evidence="2" id="KW-1185">Reference proteome</keyword>
<dbReference type="InterPro" id="IPR045298">
    <property type="entry name" value="Complex1_LYR_LYRM7"/>
</dbReference>
<dbReference type="PANTHER" id="PTHR47484:SF1">
    <property type="entry name" value="COMPLEX 1 PROTEIN CONTAINING PROTEIN, EXPRESSED"/>
    <property type="match status" value="1"/>
</dbReference>
<evidence type="ECO:0000313" key="2">
    <source>
        <dbReference type="Proteomes" id="UP001202328"/>
    </source>
</evidence>
<dbReference type="EMBL" id="JAJJMB010009426">
    <property type="protein sequence ID" value="KAI3914037.1"/>
    <property type="molecule type" value="Genomic_DNA"/>
</dbReference>
<evidence type="ECO:0000313" key="1">
    <source>
        <dbReference type="EMBL" id="KAI3914037.1"/>
    </source>
</evidence>
<name>A0AAD4SP34_9MAGN</name>
<dbReference type="Proteomes" id="UP001202328">
    <property type="component" value="Unassembled WGS sequence"/>
</dbReference>
<dbReference type="GO" id="GO:0034551">
    <property type="term" value="P:mitochondrial respiratory chain complex III assembly"/>
    <property type="evidence" value="ECO:0007669"/>
    <property type="project" value="InterPro"/>
</dbReference>
<reference evidence="1" key="1">
    <citation type="submission" date="2022-04" db="EMBL/GenBank/DDBJ databases">
        <title>A functionally conserved STORR gene fusion in Papaver species that diverged 16.8 million years ago.</title>
        <authorList>
            <person name="Catania T."/>
        </authorList>
    </citation>
    <scope>NUCLEOTIDE SEQUENCE</scope>
    <source>
        <strain evidence="1">S-188037</strain>
    </source>
</reference>
<dbReference type="GO" id="GO:0005739">
    <property type="term" value="C:mitochondrion"/>
    <property type="evidence" value="ECO:0007669"/>
    <property type="project" value="GOC"/>
</dbReference>
<proteinExistence type="predicted"/>